<reference evidence="4" key="1">
    <citation type="journal article" date="2019" name="bioRxiv">
        <title>The Genome of the Zebra Mussel, Dreissena polymorpha: A Resource for Invasive Species Research.</title>
        <authorList>
            <person name="McCartney M.A."/>
            <person name="Auch B."/>
            <person name="Kono T."/>
            <person name="Mallez S."/>
            <person name="Zhang Y."/>
            <person name="Obille A."/>
            <person name="Becker A."/>
            <person name="Abrahante J.E."/>
            <person name="Garbe J."/>
            <person name="Badalamenti J.P."/>
            <person name="Herman A."/>
            <person name="Mangelson H."/>
            <person name="Liachko I."/>
            <person name="Sullivan S."/>
            <person name="Sone E.D."/>
            <person name="Koren S."/>
            <person name="Silverstein K.A.T."/>
            <person name="Beckman K.B."/>
            <person name="Gohl D.M."/>
        </authorList>
    </citation>
    <scope>NUCLEOTIDE SEQUENCE</scope>
    <source>
        <strain evidence="4">Duluth1</strain>
        <tissue evidence="4">Whole animal</tissue>
    </source>
</reference>
<feature type="compositionally biased region" description="Basic and acidic residues" evidence="3">
    <location>
        <begin position="319"/>
        <end position="330"/>
    </location>
</feature>
<dbReference type="Proteomes" id="UP000828390">
    <property type="component" value="Unassembled WGS sequence"/>
</dbReference>
<evidence type="ECO:0000313" key="4">
    <source>
        <dbReference type="EMBL" id="KAH3711582.1"/>
    </source>
</evidence>
<keyword evidence="5" id="KW-1185">Reference proteome</keyword>
<dbReference type="PANTHER" id="PTHR46363:SF1">
    <property type="entry name" value="DEOXYRIBONUCLEASE TATDN2-RELATED"/>
    <property type="match status" value="1"/>
</dbReference>
<name>A0A9D3Z747_DREPO</name>
<feature type="region of interest" description="Disordered" evidence="3">
    <location>
        <begin position="1174"/>
        <end position="1309"/>
    </location>
</feature>
<dbReference type="InterPro" id="IPR032466">
    <property type="entry name" value="Metal_Hydrolase"/>
</dbReference>
<feature type="compositionally biased region" description="Low complexity" evidence="3">
    <location>
        <begin position="1236"/>
        <end position="1247"/>
    </location>
</feature>
<dbReference type="InterPro" id="IPR001130">
    <property type="entry name" value="TatD-like"/>
</dbReference>
<dbReference type="GO" id="GO:0016788">
    <property type="term" value="F:hydrolase activity, acting on ester bonds"/>
    <property type="evidence" value="ECO:0007669"/>
    <property type="project" value="InterPro"/>
</dbReference>
<dbReference type="Pfam" id="PF01026">
    <property type="entry name" value="TatD_DNase"/>
    <property type="match status" value="2"/>
</dbReference>
<dbReference type="Gene3D" id="3.20.20.140">
    <property type="entry name" value="Metal-dependent hydrolases"/>
    <property type="match status" value="2"/>
</dbReference>
<evidence type="ECO:0000256" key="2">
    <source>
        <dbReference type="ARBA" id="ARBA00022801"/>
    </source>
</evidence>
<dbReference type="InterPro" id="IPR018228">
    <property type="entry name" value="DNase_TatD-rel_CS"/>
</dbReference>
<comment type="caution">
    <text evidence="4">The sequence shown here is derived from an EMBL/GenBank/DDBJ whole genome shotgun (WGS) entry which is preliminary data.</text>
</comment>
<evidence type="ECO:0000256" key="3">
    <source>
        <dbReference type="SAM" id="MobiDB-lite"/>
    </source>
</evidence>
<proteinExistence type="inferred from homology"/>
<feature type="region of interest" description="Disordered" evidence="3">
    <location>
        <begin position="296"/>
        <end position="353"/>
    </location>
</feature>
<feature type="region of interest" description="Disordered" evidence="3">
    <location>
        <begin position="253"/>
        <end position="284"/>
    </location>
</feature>
<feature type="region of interest" description="Disordered" evidence="3">
    <location>
        <begin position="1"/>
        <end position="76"/>
    </location>
</feature>
<feature type="compositionally biased region" description="Polar residues" evidence="3">
    <location>
        <begin position="1214"/>
        <end position="1235"/>
    </location>
</feature>
<sequence length="1604" mass="175492">MDDEDRAEQEVVEMDTSEIVPIAALDESSSYGDSVGIRPAGIVPQEVSKESSSYGNSVGIRPAGISTSEEPSSYGNSVGIALTELPKRPAGIVPQELSSFRNTSEESSSYGNSVGIRPAGIRTSEESSSYGNSVGIALSELPKRPAGIVPQELSSFRNTSEESFSYGNSVGIVLTELPKRPAGIVPQELSSFRNTSEESSSYGNSVGIVLTELPKRPAGIVPQELSSFRNTSEESSSYGNSVGIVLTKLPKRPAGKVPHELSSFRNTSEESSSYGNPVGTVLTGLPKRPIRRSWESLNRSESSGYRYHTGNHQESSKGSAHENLERDGGSGKHLSARKRHAPRDGSGNEDSDSCQIRGCRGDFLLRHTLRSHLPEVMDLRVPVHDNLTRMRLGFLLAMGARVIREGTTLVDLMRFCSTMGNTLHGASGNPSQIEAAGALARASEEEAVAFLDLLHWSILTKLWALFPVNEQEFFRSTYALSLEERESRWPEAVDSHCHLDRWSRRVNVNLDINIWNNQFESRSLEVYGRRHSEILYVTGKARGKWLGQAILLKRVFSFLKERHVLMGTYMGKWYTLSPEQRIHLHCFQGDMEVLRTFLNSFPNTYVGYTHNVDDLSEDAAMALRLVPSDRLLNETDAPYFGGPTIGNTSPPMVVGWEAKHSTKTRWQLVGDLSMPNNPLVVCDDGGASDDDSLCICDDGGANDDDSLCCLAGKCGDDFLMIRAVVDVVGCDDGGASDKTGLRSLRRLIGVQSSLCNTLKLAAGREIQASNGELFQPTIIGCPDFGESGHCRSSAKSLRLGVHRMAKAPLLAYERGIGVREIVNILPWSAWDGLGAVALEYVAWQRCPPCLRKGHWGPRDSQYTSSGATGRLWRTDYDIRWDDSLVKKMTSGATPPCREDDGTMLPGMELATNQMEADACWDRHSLTTLSFLCRQRKLPKRPAGIVPQELSSFQRTSEESSSYGNSVGIVLTELPKRPAGIVPQELSSFQRTSEESSSYGNSVGIVLTELPMRPAGIVPQELSSFRNTSEESSSYGNSVGTVLTGLPKRPVGIDPQGPSRFVESSSHGNPVGIVQHGLPNFSTSIAHQGSSRCVSSSYGNPVGIAQLGLPNFSTGIVHQGSSRFVSSGYGNPAGIAPRPSRDCPVMGVNRGESSGYGNPAGIAPRPSRDCPVMGVNRGESSGYGNPAGIAPRPSRDCPVMGVNRSESSGYRYHTGNHQESSSYRFPTAGNTQRDQCSNSNSSVNRPSNAYGYNVAHNSREKRQLRHRSSHENLGRDGGSGKHLSARKRHAPRDGSGDEDVRSTKMTKSDSCPIRGCRGDFSLRHTLRSHIPEVMDLRVPVHDNLTRMRLGFLLAMGARVIREGTTLVDLMRFCSTMGYTLHGASGNPSQIEAAGALARASGEEAVAFLDLLHWSILTKLCALLPVNEQEFFRSTYALSLEERESRWPEAVDSHCHLDRWSRRVNVNLDISIWNSMACMSPLEEVEINLRAVVTNLWGQMGTYMEKRRHGGSTYLLEFFSQHLRGIYTHVDDLSEDVAMALRLVPSDRLLIETDAPYFGGPTIGNTSSPMVVGWAAKHVGRFRGESTKSVLRATVANTRALYRLNW</sequence>
<feature type="compositionally biased region" description="Basic and acidic residues" evidence="3">
    <location>
        <begin position="1290"/>
        <end position="1301"/>
    </location>
</feature>
<evidence type="ECO:0000313" key="5">
    <source>
        <dbReference type="Proteomes" id="UP000828390"/>
    </source>
</evidence>
<protein>
    <submittedName>
        <fullName evidence="4">Uncharacterized protein</fullName>
    </submittedName>
</protein>
<feature type="compositionally biased region" description="Acidic residues" evidence="3">
    <location>
        <begin position="1"/>
        <end position="16"/>
    </location>
</feature>
<dbReference type="SUPFAM" id="SSF51556">
    <property type="entry name" value="Metallo-dependent hydrolases"/>
    <property type="match status" value="2"/>
</dbReference>
<dbReference type="PROSITE" id="PS01091">
    <property type="entry name" value="TATD_3"/>
    <property type="match status" value="1"/>
</dbReference>
<keyword evidence="2" id="KW-0378">Hydrolase</keyword>
<evidence type="ECO:0000256" key="1">
    <source>
        <dbReference type="ARBA" id="ARBA00009275"/>
    </source>
</evidence>
<dbReference type="EMBL" id="JAIWYP010000014">
    <property type="protein sequence ID" value="KAH3711582.1"/>
    <property type="molecule type" value="Genomic_DNA"/>
</dbReference>
<reference evidence="4" key="2">
    <citation type="submission" date="2020-11" db="EMBL/GenBank/DDBJ databases">
        <authorList>
            <person name="McCartney M.A."/>
            <person name="Auch B."/>
            <person name="Kono T."/>
            <person name="Mallez S."/>
            <person name="Becker A."/>
            <person name="Gohl D.M."/>
            <person name="Silverstein K.A.T."/>
            <person name="Koren S."/>
            <person name="Bechman K.B."/>
            <person name="Herman A."/>
            <person name="Abrahante J.E."/>
            <person name="Garbe J."/>
        </authorList>
    </citation>
    <scope>NUCLEOTIDE SEQUENCE</scope>
    <source>
        <strain evidence="4">Duluth1</strain>
        <tissue evidence="4">Whole animal</tissue>
    </source>
</reference>
<accession>A0A9D3Z747</accession>
<dbReference type="PANTHER" id="PTHR46363">
    <property type="entry name" value="DEOXYRIBONUCLEASE TATDN2-RELATED"/>
    <property type="match status" value="1"/>
</dbReference>
<feature type="compositionally biased region" description="Polar residues" evidence="3">
    <location>
        <begin position="65"/>
        <end position="76"/>
    </location>
</feature>
<organism evidence="4 5">
    <name type="scientific">Dreissena polymorpha</name>
    <name type="common">Zebra mussel</name>
    <name type="synonym">Mytilus polymorpha</name>
    <dbReference type="NCBI Taxonomy" id="45954"/>
    <lineage>
        <taxon>Eukaryota</taxon>
        <taxon>Metazoa</taxon>
        <taxon>Spiralia</taxon>
        <taxon>Lophotrochozoa</taxon>
        <taxon>Mollusca</taxon>
        <taxon>Bivalvia</taxon>
        <taxon>Autobranchia</taxon>
        <taxon>Heteroconchia</taxon>
        <taxon>Euheterodonta</taxon>
        <taxon>Imparidentia</taxon>
        <taxon>Neoheterodontei</taxon>
        <taxon>Myida</taxon>
        <taxon>Dreissenoidea</taxon>
        <taxon>Dreissenidae</taxon>
        <taxon>Dreissena</taxon>
    </lineage>
</organism>
<comment type="similarity">
    <text evidence="1">Belongs to the metallo-dependent hydrolases superfamily. TatD-type hydrolase family.</text>
</comment>
<gene>
    <name evidence="4" type="ORF">DPMN_071253</name>
</gene>